<protein>
    <submittedName>
        <fullName evidence="1">Uncharacterized protein</fullName>
    </submittedName>
</protein>
<keyword evidence="2" id="KW-1185">Reference proteome</keyword>
<proteinExistence type="predicted"/>
<sequence length="138" mass="14821">MTPAPRGIAISSLLPVPADEPAFAPRVEACAQTVHFPSGWRSGNLLPDRRISRPGMDRCSSVGLICRGDSVARGVARTIRAVASGSFASIIWRISTSCAFSHQKQALNILSIWLSKMPLSLYETFVILVGSDGVMCAY</sequence>
<organism evidence="1 2">
    <name type="scientific">Cichlidogyrus casuarinus</name>
    <dbReference type="NCBI Taxonomy" id="1844966"/>
    <lineage>
        <taxon>Eukaryota</taxon>
        <taxon>Metazoa</taxon>
        <taxon>Spiralia</taxon>
        <taxon>Lophotrochozoa</taxon>
        <taxon>Platyhelminthes</taxon>
        <taxon>Monogenea</taxon>
        <taxon>Monopisthocotylea</taxon>
        <taxon>Dactylogyridea</taxon>
        <taxon>Ancyrocephalidae</taxon>
        <taxon>Cichlidogyrus</taxon>
    </lineage>
</organism>
<comment type="caution">
    <text evidence="1">The sequence shown here is derived from an EMBL/GenBank/DDBJ whole genome shotgun (WGS) entry which is preliminary data.</text>
</comment>
<reference evidence="1 2" key="1">
    <citation type="submission" date="2024-11" db="EMBL/GenBank/DDBJ databases">
        <title>Adaptive evolution of stress response genes in parasites aligns with host niche diversity.</title>
        <authorList>
            <person name="Hahn C."/>
            <person name="Resl P."/>
        </authorList>
    </citation>
    <scope>NUCLEOTIDE SEQUENCE [LARGE SCALE GENOMIC DNA]</scope>
    <source>
        <strain evidence="1">EGGRZ-B1_66</strain>
        <tissue evidence="1">Body</tissue>
    </source>
</reference>
<dbReference type="EMBL" id="JBJKFK010001170">
    <property type="protein sequence ID" value="KAL3313865.1"/>
    <property type="molecule type" value="Genomic_DNA"/>
</dbReference>
<dbReference type="AlphaFoldDB" id="A0ABD2Q2M1"/>
<accession>A0ABD2Q2M1</accession>
<name>A0ABD2Q2M1_9PLAT</name>
<dbReference type="Proteomes" id="UP001626550">
    <property type="component" value="Unassembled WGS sequence"/>
</dbReference>
<evidence type="ECO:0000313" key="1">
    <source>
        <dbReference type="EMBL" id="KAL3313865.1"/>
    </source>
</evidence>
<evidence type="ECO:0000313" key="2">
    <source>
        <dbReference type="Proteomes" id="UP001626550"/>
    </source>
</evidence>
<gene>
    <name evidence="1" type="ORF">Ciccas_007529</name>
</gene>